<proteinExistence type="predicted"/>
<dbReference type="AlphaFoldDB" id="A0AB39W5F5"/>
<organism evidence="1">
    <name type="scientific">Flavobacterium sp. WC2409</name>
    <dbReference type="NCBI Taxonomy" id="3234139"/>
    <lineage>
        <taxon>Bacteria</taxon>
        <taxon>Pseudomonadati</taxon>
        <taxon>Bacteroidota</taxon>
        <taxon>Flavobacteriia</taxon>
        <taxon>Flavobacteriales</taxon>
        <taxon>Flavobacteriaceae</taxon>
        <taxon>Flavobacterium</taxon>
    </lineage>
</organism>
<dbReference type="RefSeq" id="WP_369753742.1">
    <property type="nucleotide sequence ID" value="NZ_CP165625.1"/>
</dbReference>
<sequence>MKNTLFELYSRRANEFEEIKTKVKNGKTYGPFLMSPNSEYSNQNNKLLIIGQETKGWENYEDITKQMEVYEGFNLGINYYSSPFWNVMRKVERALKNKEYSSAWTNISKFDVDRKRPTGENELIISKLDNLLIEELEITKPKICIFFTSHTFDHRIKKIFSEIEFINVPGFEKKVLCKLKHKNLPIETYRTYHPRYLRTGKMENKFIEFIKTI</sequence>
<name>A0AB39W5F5_9FLAO</name>
<evidence type="ECO:0000313" key="1">
    <source>
        <dbReference type="EMBL" id="XDU96609.1"/>
    </source>
</evidence>
<protein>
    <recommendedName>
        <fullName evidence="2">Uracil-DNA glycosylase-like domain-containing protein</fullName>
    </recommendedName>
</protein>
<gene>
    <name evidence="1" type="ORF">AB3G34_05715</name>
</gene>
<reference evidence="1" key="1">
    <citation type="submission" date="2024-07" db="EMBL/GenBank/DDBJ databases">
        <authorList>
            <person name="Biller S.J."/>
        </authorList>
    </citation>
    <scope>NUCLEOTIDE SEQUENCE</scope>
    <source>
        <strain evidence="1">WC2409</strain>
    </source>
</reference>
<evidence type="ECO:0008006" key="2">
    <source>
        <dbReference type="Google" id="ProtNLM"/>
    </source>
</evidence>
<accession>A0AB39W5F5</accession>
<dbReference type="EMBL" id="CP165625">
    <property type="protein sequence ID" value="XDU96609.1"/>
    <property type="molecule type" value="Genomic_DNA"/>
</dbReference>